<sequence length="114" mass="13161">MNQNSQWIRLEEAVPIDVFKAEVLAWARRIGVAPREIHVRPMKKKWASCSSKGRLTFNSDLLKESAAFRREVIVHELLHLKVPNHGPLFRALLRAYLHDPTSLHLGRHRSIIPS</sequence>
<proteinExistence type="predicted"/>
<dbReference type="Proteomes" id="UP001304683">
    <property type="component" value="Chromosome"/>
</dbReference>
<dbReference type="PANTHER" id="PTHR30399">
    <property type="entry name" value="UNCHARACTERIZED PROTEIN YGJP"/>
    <property type="match status" value="1"/>
</dbReference>
<dbReference type="PANTHER" id="PTHR30399:SF1">
    <property type="entry name" value="UTP PYROPHOSPHATASE"/>
    <property type="match status" value="1"/>
</dbReference>
<dbReference type="Pfam" id="PF01863">
    <property type="entry name" value="YgjP-like"/>
    <property type="match status" value="1"/>
</dbReference>
<feature type="domain" description="YgjP-like metallopeptidase" evidence="1">
    <location>
        <begin position="17"/>
        <end position="99"/>
    </location>
</feature>
<dbReference type="Gene3D" id="3.30.2010.10">
    <property type="entry name" value="Metalloproteases ('zincins'), catalytic domain"/>
    <property type="match status" value="1"/>
</dbReference>
<dbReference type="CDD" id="cd07344">
    <property type="entry name" value="M48_yhfN_like"/>
    <property type="match status" value="1"/>
</dbReference>
<evidence type="ECO:0000259" key="1">
    <source>
        <dbReference type="Pfam" id="PF01863"/>
    </source>
</evidence>
<name>A0ABZ0QQ91_9FIRM</name>
<protein>
    <submittedName>
        <fullName evidence="2">M48 family metallopeptidase</fullName>
    </submittedName>
</protein>
<organism evidence="2 3">
    <name type="scientific">Thermaerobacter composti</name>
    <dbReference type="NCBI Taxonomy" id="554949"/>
    <lineage>
        <taxon>Bacteria</taxon>
        <taxon>Bacillati</taxon>
        <taxon>Bacillota</taxon>
        <taxon>Clostridia</taxon>
        <taxon>Eubacteriales</taxon>
        <taxon>Clostridiales Family XVII. Incertae Sedis</taxon>
        <taxon>Thermaerobacter</taxon>
    </lineage>
</organism>
<dbReference type="InterPro" id="IPR002725">
    <property type="entry name" value="YgjP-like_metallopeptidase"/>
</dbReference>
<dbReference type="RefSeq" id="WP_243123543.1">
    <property type="nucleotide sequence ID" value="NZ_CP132508.1"/>
</dbReference>
<dbReference type="InterPro" id="IPR053136">
    <property type="entry name" value="UTP_pyrophosphatase-like"/>
</dbReference>
<gene>
    <name evidence="2" type="ORF">Q5761_09920</name>
</gene>
<reference evidence="2 3" key="1">
    <citation type="submission" date="2023-08" db="EMBL/GenBank/DDBJ databases">
        <title>Genome sequence of Thermaerobacter compostii strain Ins1, a spore-forming filamentous bacterium isolated from a deep geothermal reservoir.</title>
        <authorList>
            <person name="Bregnard D."/>
            <person name="Gonzalez D."/>
            <person name="Junier P."/>
        </authorList>
    </citation>
    <scope>NUCLEOTIDE SEQUENCE [LARGE SCALE GENOMIC DNA]</scope>
    <source>
        <strain evidence="2 3">Ins1</strain>
    </source>
</reference>
<keyword evidence="3" id="KW-1185">Reference proteome</keyword>
<evidence type="ECO:0000313" key="3">
    <source>
        <dbReference type="Proteomes" id="UP001304683"/>
    </source>
</evidence>
<evidence type="ECO:0000313" key="2">
    <source>
        <dbReference type="EMBL" id="WPD18667.1"/>
    </source>
</evidence>
<accession>A0ABZ0QQ91</accession>
<dbReference type="EMBL" id="CP132508">
    <property type="protein sequence ID" value="WPD18667.1"/>
    <property type="molecule type" value="Genomic_DNA"/>
</dbReference>